<dbReference type="SUPFAM" id="SSF48452">
    <property type="entry name" value="TPR-like"/>
    <property type="match status" value="1"/>
</dbReference>
<proteinExistence type="predicted"/>
<name>A0A841HTX1_9GAMM</name>
<dbReference type="EMBL" id="JACHHZ010000005">
    <property type="protein sequence ID" value="MBB6095295.1"/>
    <property type="molecule type" value="Genomic_DNA"/>
</dbReference>
<gene>
    <name evidence="1" type="ORF">HNQ60_004185</name>
</gene>
<dbReference type="Gene3D" id="1.25.40.10">
    <property type="entry name" value="Tetratricopeptide repeat domain"/>
    <property type="match status" value="1"/>
</dbReference>
<dbReference type="Proteomes" id="UP000588068">
    <property type="component" value="Unassembled WGS sequence"/>
</dbReference>
<evidence type="ECO:0000313" key="2">
    <source>
        <dbReference type="Proteomes" id="UP000588068"/>
    </source>
</evidence>
<dbReference type="RefSeq" id="WP_221304344.1">
    <property type="nucleotide sequence ID" value="NZ_JACHHZ010000005.1"/>
</dbReference>
<accession>A0A841HTX1</accession>
<protein>
    <submittedName>
        <fullName evidence="1">Uncharacterized protein (DUF924 family)</fullName>
    </submittedName>
</protein>
<dbReference type="InterPro" id="IPR010323">
    <property type="entry name" value="DUF924"/>
</dbReference>
<dbReference type="InterPro" id="IPR011990">
    <property type="entry name" value="TPR-like_helical_dom_sf"/>
</dbReference>
<dbReference type="AlphaFoldDB" id="A0A841HTX1"/>
<evidence type="ECO:0000313" key="1">
    <source>
        <dbReference type="EMBL" id="MBB6095295.1"/>
    </source>
</evidence>
<sequence>MQTLPWIDEVIRFWFEELRPQDWFVRSAATDETCRVRFLDLYESVSEQAARTPVATGRHALATVIVLDQFPRNMFRGSPRAFATDAQALRISEEAIAAKLDRELTPAQRTFLYMPFQHAENRDVQARSVELFASLGDAQSLSYAHKHKEVVDRFGRFPHRNEALGRDSTPEEVEFMKSHPGF</sequence>
<organism evidence="1 2">
    <name type="scientific">Povalibacter uvarum</name>
    <dbReference type="NCBI Taxonomy" id="732238"/>
    <lineage>
        <taxon>Bacteria</taxon>
        <taxon>Pseudomonadati</taxon>
        <taxon>Pseudomonadota</taxon>
        <taxon>Gammaproteobacteria</taxon>
        <taxon>Steroidobacterales</taxon>
        <taxon>Steroidobacteraceae</taxon>
        <taxon>Povalibacter</taxon>
    </lineage>
</organism>
<reference evidence="1 2" key="1">
    <citation type="submission" date="2020-08" db="EMBL/GenBank/DDBJ databases">
        <title>Genomic Encyclopedia of Type Strains, Phase IV (KMG-IV): sequencing the most valuable type-strain genomes for metagenomic binning, comparative biology and taxonomic classification.</title>
        <authorList>
            <person name="Goeker M."/>
        </authorList>
    </citation>
    <scope>NUCLEOTIDE SEQUENCE [LARGE SCALE GENOMIC DNA]</scope>
    <source>
        <strain evidence="1 2">DSM 26723</strain>
    </source>
</reference>
<dbReference type="Pfam" id="PF06041">
    <property type="entry name" value="DUF924"/>
    <property type="match status" value="1"/>
</dbReference>
<keyword evidence="2" id="KW-1185">Reference proteome</keyword>
<comment type="caution">
    <text evidence="1">The sequence shown here is derived from an EMBL/GenBank/DDBJ whole genome shotgun (WGS) entry which is preliminary data.</text>
</comment>
<dbReference type="Gene3D" id="1.20.58.320">
    <property type="entry name" value="TPR-like"/>
    <property type="match status" value="1"/>
</dbReference>